<evidence type="ECO:0000313" key="2">
    <source>
        <dbReference type="Proteomes" id="UP001317779"/>
    </source>
</evidence>
<keyword evidence="2" id="KW-1185">Reference proteome</keyword>
<organism evidence="1 2">
    <name type="scientific">Microbacterium terricola</name>
    <dbReference type="NCBI Taxonomy" id="344163"/>
    <lineage>
        <taxon>Bacteria</taxon>
        <taxon>Bacillati</taxon>
        <taxon>Actinomycetota</taxon>
        <taxon>Actinomycetes</taxon>
        <taxon>Micrococcales</taxon>
        <taxon>Microbacteriaceae</taxon>
        <taxon>Microbacterium</taxon>
    </lineage>
</organism>
<proteinExistence type="predicted"/>
<evidence type="ECO:0000313" key="1">
    <source>
        <dbReference type="EMBL" id="BDV31543.1"/>
    </source>
</evidence>
<dbReference type="Proteomes" id="UP001317779">
    <property type="component" value="Chromosome"/>
</dbReference>
<dbReference type="EMBL" id="AP027141">
    <property type="protein sequence ID" value="BDV31543.1"/>
    <property type="molecule type" value="Genomic_DNA"/>
</dbReference>
<dbReference type="RefSeq" id="WP_263797867.1">
    <property type="nucleotide sequence ID" value="NZ_AP027141.1"/>
</dbReference>
<name>A0ABM8E0T5_9MICO</name>
<accession>A0ABM8E0T5</accession>
<sequence length="1397" mass="147593">MTVAPAGSDLILARDRARILHEILAARSAFVPDWLPAPLGAGHGLAEITAGQLELLQERLKHVPEHRLAVLLDLLGASRLPAQGARTHVLLTAPPGTANGRVAAGTRIGAAVPGRDVPVVFETQQDVAISSAVIAEVHSVLPRLDAESDHSADVLGHRPLTLFGDLAQVDRELYISHDELLAFDGRAVVELEVGVAVPPPYPLALEWSWWDGTLWRPFADVAASPLDAGDDGSVDGTQGLTRSGTIRLVAPVATAVRIEVDGREMHWIRGRLAEPFTLPEGAPLPTISRLRLAVVNEHRRLRLFRESTPGVTAATLSWPEAPTGAVVLHLQDETTPFELVSYDVGDPTVDRAPGLVPAHALGAQKGLGDRIGHLVRFGASPAASRTRAVVDLKPETPRRVALDTLDDRTSPQVVDADTTLRVVVQHGLALDKGVADRRAVDLTKTFAPLGPAPERGTAFLFACGTATARPRSRVTLVLERPVTAAERADSNADLQRDAARATATKLASIVATLKDPVSASIARAIAEIDVPLPEFLGSELVDAQGNPKQSAAAWFGAIRAGLSTVRGKLGSIDTEAEDIGDAFEVLGIGSILTGSMISTLTLIPSADAIGRIDDRVTEALTALTTIDGMLGPGGLPSQLLKMEPYAFVAAVKAKLATIRGHLTIAQGALIPAIAELEKISPAALAVELARSEATSIAPPRVEWEYHDGRRWRSLGVEGDPRVLALLDSGSVHFTVPDDIADVDIDGDTRRWLRARLADGAFAHMSLVSWTDKVGTINFLPVVEPRPPLLDSIQVFYTHRSPARDADAVLAHDVHRWTDVTREVTWPSDGGSPFAPMPEAAPTIYIGADAALPADWVGLWIQPADPSPWATPHRPVWEGWDGRAWVRLAVQDGTDGLRREGVVRLLWPGADSAPGVTVVGALGTAVALAGRGAALRFTVGDKLLLSDAQGQVPVEVAAVEGETITARRPLPRAFAGARLTDAPPARFGEPRTWMRAVFDPVTPPPEIVIDRLAAHAVEVAQIETIRDEVLGSGDGSPGQVLTARQAPIEGEAELEVRELDGERADLDRAVLERTLVADGVDLSTVRIDRDQRSGRVSAVWVTWRPVSSLGAADPGARVFVTDRVQGRFLFGGGAHGRAVPAGRDNVRLRRYATTLGPAGNVEAGAISQLLSAVPVAEAVNPVRASGGAAVEPLEAALRRSPALLRHRRVALTEADVEAIAIEASPAVVRARALGATDRWGRPSPGAVRVVIVPRDGSAQPFPSAQLLAVVRTALVAASPAVAVPRVTVEGPLYRPVGVALSVIPLPSANAGATRERVVARLDDFLHPLRGGGDGAGWDFGAGVHLSDLARVLEAVEGVDAVTDLALTLDDVPVGDSALVRPDQIVCRGPLVVRLSGGA</sequence>
<protein>
    <recommendedName>
        <fullName evidence="3">Baseplate assembly protein</fullName>
    </recommendedName>
</protein>
<reference evidence="1 2" key="1">
    <citation type="submission" date="2022-12" db="EMBL/GenBank/DDBJ databases">
        <title>Microbacterium terricola strain KV-448 chromosome, complete genome.</title>
        <authorList>
            <person name="Oshima T."/>
            <person name="Moriya T."/>
            <person name="Bessho Y."/>
        </authorList>
    </citation>
    <scope>NUCLEOTIDE SEQUENCE [LARGE SCALE GENOMIC DNA]</scope>
    <source>
        <strain evidence="1 2">KV-448</strain>
    </source>
</reference>
<evidence type="ECO:0008006" key="3">
    <source>
        <dbReference type="Google" id="ProtNLM"/>
    </source>
</evidence>
<gene>
    <name evidence="1" type="ORF">Microterr_22030</name>
</gene>